<evidence type="ECO:0000313" key="6">
    <source>
        <dbReference type="EMBL" id="SLM10857.1"/>
    </source>
</evidence>
<feature type="domain" description="Carbohydrate kinase FGGY C-terminal" evidence="5">
    <location>
        <begin position="246"/>
        <end position="432"/>
    </location>
</feature>
<gene>
    <name evidence="6" type="ORF">SPIROBIBN47_150144</name>
</gene>
<proteinExistence type="inferred from homology"/>
<evidence type="ECO:0000259" key="4">
    <source>
        <dbReference type="Pfam" id="PF00370"/>
    </source>
</evidence>
<evidence type="ECO:0000256" key="2">
    <source>
        <dbReference type="ARBA" id="ARBA00022679"/>
    </source>
</evidence>
<dbReference type="EMBL" id="FWDM01000007">
    <property type="protein sequence ID" value="SLM10857.1"/>
    <property type="molecule type" value="Genomic_DNA"/>
</dbReference>
<dbReference type="Gene3D" id="3.30.420.40">
    <property type="match status" value="2"/>
</dbReference>
<evidence type="ECO:0000256" key="3">
    <source>
        <dbReference type="ARBA" id="ARBA00022777"/>
    </source>
</evidence>
<evidence type="ECO:0000256" key="1">
    <source>
        <dbReference type="ARBA" id="ARBA00009156"/>
    </source>
</evidence>
<reference evidence="6" key="1">
    <citation type="submission" date="2017-02" db="EMBL/GenBank/DDBJ databases">
        <authorList>
            <person name="Regsiter A."/>
            <person name="William W."/>
        </authorList>
    </citation>
    <scope>NUCLEOTIDE SEQUENCE</scope>
    <source>
        <strain evidence="6">Bib</strain>
    </source>
</reference>
<dbReference type="GO" id="GO:0005975">
    <property type="term" value="P:carbohydrate metabolic process"/>
    <property type="evidence" value="ECO:0007669"/>
    <property type="project" value="InterPro"/>
</dbReference>
<dbReference type="InterPro" id="IPR000577">
    <property type="entry name" value="Carb_kinase_FGGY"/>
</dbReference>
<sequence>MIFAIDFGTSRAKGAIFDALGACLGMAEVELTEDSRSSGLIHEIDARGWLTAMAEIAGRLLDPLDQTARATLKALVICGNGPTILPIDEHGEPLANAITWLDRRAFFESEEASAALGYSLDAAFNLPKILWIRRHMLRLYEASRYFVSCPEFVAGRLTGEWTTCLPNRGYTKIIWDEAALRALALDERKFPPSIGIGGIVGHVQAQAAEAYGVPAGLPVVMGGPDFIASLLGTATVAPGRTCDKGGTSEGINLCAATDLANAAPSASRAASSGLLVMPHIIEPYYNISGVISTSGKALAWFKDRFLPEESFGAIYSRAERAKPGASGLVFLPYLAGERSPHWDPDASGVFLGLRLEHDLDAMVRAVMESTAFAMRDVISVMEDAGAHVEDLRSTGMPAQSAIWNQIKADITGKPVKVPAFSEPELAGCLAIGRFALGEEKSLAQAAEHVFAPRAIFEPRREYAALYDELFSVYRETYRRLADLFPLLRRAGHTAGSAQEEKP</sequence>
<dbReference type="InterPro" id="IPR043129">
    <property type="entry name" value="ATPase_NBD"/>
</dbReference>
<dbReference type="AlphaFoldDB" id="A0A3P3XHL9"/>
<dbReference type="InterPro" id="IPR050406">
    <property type="entry name" value="FGGY_Carb_Kinase"/>
</dbReference>
<dbReference type="PANTHER" id="PTHR43095:SF5">
    <property type="entry name" value="XYLULOSE KINASE"/>
    <property type="match status" value="1"/>
</dbReference>
<organism evidence="6">
    <name type="scientific">uncultured spirochete</name>
    <dbReference type="NCBI Taxonomy" id="156406"/>
    <lineage>
        <taxon>Bacteria</taxon>
        <taxon>Pseudomonadati</taxon>
        <taxon>Spirochaetota</taxon>
        <taxon>Spirochaetia</taxon>
        <taxon>Spirochaetales</taxon>
        <taxon>environmental samples</taxon>
    </lineage>
</organism>
<dbReference type="SUPFAM" id="SSF53067">
    <property type="entry name" value="Actin-like ATPase domain"/>
    <property type="match status" value="2"/>
</dbReference>
<dbReference type="GO" id="GO:0016301">
    <property type="term" value="F:kinase activity"/>
    <property type="evidence" value="ECO:0007669"/>
    <property type="project" value="UniProtKB-KW"/>
</dbReference>
<dbReference type="InterPro" id="IPR018484">
    <property type="entry name" value="FGGY_N"/>
</dbReference>
<evidence type="ECO:0000259" key="5">
    <source>
        <dbReference type="Pfam" id="PF02782"/>
    </source>
</evidence>
<feature type="domain" description="Carbohydrate kinase FGGY N-terminal" evidence="4">
    <location>
        <begin position="1"/>
        <end position="232"/>
    </location>
</feature>
<keyword evidence="2" id="KW-0808">Transferase</keyword>
<keyword evidence="3 6" id="KW-0418">Kinase</keyword>
<dbReference type="PANTHER" id="PTHR43095">
    <property type="entry name" value="SUGAR KINASE"/>
    <property type="match status" value="1"/>
</dbReference>
<protein>
    <submittedName>
        <fullName evidence="6">Putative Pentulose/hexulose kinase</fullName>
    </submittedName>
</protein>
<comment type="similarity">
    <text evidence="1">Belongs to the FGGY kinase family.</text>
</comment>
<accession>A0A3P3XHL9</accession>
<name>A0A3P3XHL9_9SPIR</name>
<dbReference type="InterPro" id="IPR018485">
    <property type="entry name" value="FGGY_C"/>
</dbReference>
<dbReference type="Pfam" id="PF00370">
    <property type="entry name" value="FGGY_N"/>
    <property type="match status" value="1"/>
</dbReference>
<dbReference type="Pfam" id="PF02782">
    <property type="entry name" value="FGGY_C"/>
    <property type="match status" value="1"/>
</dbReference>
<dbReference type="PIRSF" id="PIRSF000538">
    <property type="entry name" value="GlpK"/>
    <property type="match status" value="1"/>
</dbReference>